<protein>
    <submittedName>
        <fullName evidence="1">Uncharacterized protein</fullName>
    </submittedName>
</protein>
<dbReference type="EMBL" id="RQHW01000003">
    <property type="protein sequence ID" value="TGN20846.1"/>
    <property type="molecule type" value="Genomic_DNA"/>
</dbReference>
<keyword evidence="2" id="KW-1185">Reference proteome</keyword>
<dbReference type="OrthoDB" id="329317at2"/>
<evidence type="ECO:0000313" key="2">
    <source>
        <dbReference type="Proteomes" id="UP000298058"/>
    </source>
</evidence>
<gene>
    <name evidence="1" type="ORF">EHS15_01240</name>
</gene>
<proteinExistence type="predicted"/>
<dbReference type="Proteomes" id="UP000298058">
    <property type="component" value="Unassembled WGS sequence"/>
</dbReference>
<reference evidence="1" key="1">
    <citation type="journal article" date="2019" name="PLoS Negl. Trop. Dis.">
        <title>Revisiting the worldwide diversity of Leptospira species in the environment.</title>
        <authorList>
            <person name="Vincent A.T."/>
            <person name="Schiettekatte O."/>
            <person name="Bourhy P."/>
            <person name="Veyrier F.J."/>
            <person name="Picardeau M."/>
        </authorList>
    </citation>
    <scope>NUCLEOTIDE SEQUENCE [LARGE SCALE GENOMIC DNA]</scope>
    <source>
        <strain evidence="1">201300427</strain>
    </source>
</reference>
<dbReference type="RefSeq" id="WP_135758719.1">
    <property type="nucleotide sequence ID" value="NZ_RQHW01000003.1"/>
</dbReference>
<comment type="caution">
    <text evidence="1">The sequence shown here is derived from an EMBL/GenBank/DDBJ whole genome shotgun (WGS) entry which is preliminary data.</text>
</comment>
<name>A0A4V3JYD7_9LEPT</name>
<organism evidence="1 2">
    <name type="scientific">Leptospira idonii</name>
    <dbReference type="NCBI Taxonomy" id="1193500"/>
    <lineage>
        <taxon>Bacteria</taxon>
        <taxon>Pseudomonadati</taxon>
        <taxon>Spirochaetota</taxon>
        <taxon>Spirochaetia</taxon>
        <taxon>Leptospirales</taxon>
        <taxon>Leptospiraceae</taxon>
        <taxon>Leptospira</taxon>
    </lineage>
</organism>
<accession>A0A4V3JYD7</accession>
<evidence type="ECO:0000313" key="1">
    <source>
        <dbReference type="EMBL" id="TGN20846.1"/>
    </source>
</evidence>
<sequence>MEQMIWFLRSLILFLAFLGIFIFSQSNAVIAHSTKTSLNFDQSAKILLQSYFPKLYKIPNPGETLDIQLYGEDLKLTVIEFVPNEKISWKIEGFANYESLKEIYYFRSVENQNLVEGSAELTPKSNLSSRVIFAFFGKHWMQSENEKNLKKL</sequence>
<dbReference type="AlphaFoldDB" id="A0A4V3JYD7"/>